<dbReference type="Proteomes" id="UP000198504">
    <property type="component" value="Unassembled WGS sequence"/>
</dbReference>
<dbReference type="AlphaFoldDB" id="A0A1H9D494"/>
<organism evidence="1 2">
    <name type="scientific">Microlunatus flavus</name>
    <dbReference type="NCBI Taxonomy" id="1036181"/>
    <lineage>
        <taxon>Bacteria</taxon>
        <taxon>Bacillati</taxon>
        <taxon>Actinomycetota</taxon>
        <taxon>Actinomycetes</taxon>
        <taxon>Propionibacteriales</taxon>
        <taxon>Propionibacteriaceae</taxon>
        <taxon>Microlunatus</taxon>
    </lineage>
</organism>
<sequence length="142" mass="15361">MTRRQSRRRPREVGVDERQTVVVCRGGDCGNRTKHPGVDHRDQLRRISGEVDITRARVVSSGCLDACEHSNVVVVVPGSAGRARGAAPVWVGGVLDEACTGDLVEWVDAGGAAVADAPVLVDLHAFHPTRLNRHELEEELGR</sequence>
<gene>
    <name evidence="1" type="ORF">SAMN05421756_102429</name>
</gene>
<keyword evidence="2" id="KW-1185">Reference proteome</keyword>
<protein>
    <recommendedName>
        <fullName evidence="3">(2Fe-2S) ferredoxin</fullName>
    </recommendedName>
</protein>
<dbReference type="RefSeq" id="WP_091178292.1">
    <property type="nucleotide sequence ID" value="NZ_FOFA01000002.1"/>
</dbReference>
<dbReference type="STRING" id="1036181.SAMN05421756_102429"/>
<reference evidence="2" key="1">
    <citation type="submission" date="2016-10" db="EMBL/GenBank/DDBJ databases">
        <authorList>
            <person name="Varghese N."/>
            <person name="Submissions S."/>
        </authorList>
    </citation>
    <scope>NUCLEOTIDE SEQUENCE [LARGE SCALE GENOMIC DNA]</scope>
    <source>
        <strain evidence="2">CGMCC 4.6856</strain>
    </source>
</reference>
<evidence type="ECO:0008006" key="3">
    <source>
        <dbReference type="Google" id="ProtNLM"/>
    </source>
</evidence>
<evidence type="ECO:0000313" key="2">
    <source>
        <dbReference type="Proteomes" id="UP000198504"/>
    </source>
</evidence>
<accession>A0A1H9D494</accession>
<name>A0A1H9D494_9ACTN</name>
<dbReference type="EMBL" id="FOFA01000002">
    <property type="protein sequence ID" value="SEQ08177.1"/>
    <property type="molecule type" value="Genomic_DNA"/>
</dbReference>
<dbReference type="OrthoDB" id="3295094at2"/>
<evidence type="ECO:0000313" key="1">
    <source>
        <dbReference type="EMBL" id="SEQ08177.1"/>
    </source>
</evidence>
<proteinExistence type="predicted"/>